<organism evidence="2 3">
    <name type="scientific">Curtobacterium salicis</name>
    <dbReference type="NCBI Taxonomy" id="1779862"/>
    <lineage>
        <taxon>Bacteria</taxon>
        <taxon>Bacillati</taxon>
        <taxon>Actinomycetota</taxon>
        <taxon>Actinomycetes</taxon>
        <taxon>Micrococcales</taxon>
        <taxon>Microbacteriaceae</taxon>
        <taxon>Curtobacterium</taxon>
    </lineage>
</organism>
<evidence type="ECO:0000313" key="3">
    <source>
        <dbReference type="Proteomes" id="UP001318300"/>
    </source>
</evidence>
<proteinExistence type="predicted"/>
<accession>A0ABX0TA47</accession>
<name>A0ABX0TA47_9MICO</name>
<dbReference type="CDD" id="cd00093">
    <property type="entry name" value="HTH_XRE"/>
    <property type="match status" value="1"/>
</dbReference>
<comment type="caution">
    <text evidence="2">The sequence shown here is derived from an EMBL/GenBank/DDBJ whole genome shotgun (WGS) entry which is preliminary data.</text>
</comment>
<dbReference type="RefSeq" id="WP_166779802.1">
    <property type="nucleotide sequence ID" value="NZ_JAAOYO010000002.1"/>
</dbReference>
<dbReference type="Pfam" id="PF13560">
    <property type="entry name" value="HTH_31"/>
    <property type="match status" value="1"/>
</dbReference>
<dbReference type="InterPro" id="IPR010982">
    <property type="entry name" value="Lambda_DNA-bd_dom_sf"/>
</dbReference>
<dbReference type="Gene3D" id="1.10.260.40">
    <property type="entry name" value="lambda repressor-like DNA-binding domains"/>
    <property type="match status" value="2"/>
</dbReference>
<protein>
    <submittedName>
        <fullName evidence="2">Transcriptional regulator with XRE-family HTH domain</fullName>
    </submittedName>
</protein>
<keyword evidence="3" id="KW-1185">Reference proteome</keyword>
<dbReference type="InterPro" id="IPR001387">
    <property type="entry name" value="Cro/C1-type_HTH"/>
</dbReference>
<reference evidence="2 3" key="1">
    <citation type="submission" date="2020-03" db="EMBL/GenBank/DDBJ databases">
        <title>Above-ground endophytic microbial communities from plants in different locations in the United States.</title>
        <authorList>
            <person name="Frank C."/>
        </authorList>
    </citation>
    <scope>NUCLEOTIDE SEQUENCE [LARGE SCALE GENOMIC DNA]</scope>
    <source>
        <strain evidence="2 3">WW7</strain>
    </source>
</reference>
<dbReference type="PROSITE" id="PS50943">
    <property type="entry name" value="HTH_CROC1"/>
    <property type="match status" value="1"/>
</dbReference>
<sequence length="230" mass="24567">MGRQGSGEPNEFSRALVDAIDDLRVRRGVSTPALIARAGFSRGYYYKRTRGETSFSTNDVQTIAEALGVPVRTLLEPAITETDRRGAAEVDDRPDAALLGYRLRKLVALHVARTPAPPVDRAVRAALAKRGRLLAGADWEQLLAGEPTEVTDDDLRTVAEFFDVPAEYLLRVAVPGVVDVLDARLEVETALAETGVGIAARSVNAASPAELLAIADAIRAAAPSERGGLR</sequence>
<dbReference type="SUPFAM" id="SSF47413">
    <property type="entry name" value="lambda repressor-like DNA-binding domains"/>
    <property type="match status" value="1"/>
</dbReference>
<feature type="domain" description="HTH cro/C1-type" evidence="1">
    <location>
        <begin position="20"/>
        <end position="74"/>
    </location>
</feature>
<evidence type="ECO:0000259" key="1">
    <source>
        <dbReference type="PROSITE" id="PS50943"/>
    </source>
</evidence>
<dbReference type="EMBL" id="JAAOYO010000002">
    <property type="protein sequence ID" value="NII40714.1"/>
    <property type="molecule type" value="Genomic_DNA"/>
</dbReference>
<gene>
    <name evidence="2" type="ORF">E9228_001350</name>
</gene>
<evidence type="ECO:0000313" key="2">
    <source>
        <dbReference type="EMBL" id="NII40714.1"/>
    </source>
</evidence>
<dbReference type="Proteomes" id="UP001318300">
    <property type="component" value="Unassembled WGS sequence"/>
</dbReference>